<comment type="subcellular location">
    <subcellularLocation>
        <location evidence="1">Endomembrane system</location>
        <topology evidence="1">Multi-pass membrane protein</topology>
    </subcellularLocation>
    <subcellularLocation>
        <location evidence="9">Membrane</location>
        <topology evidence="9">Multi-pass membrane protein</topology>
    </subcellularLocation>
</comment>
<dbReference type="Pfam" id="PF00361">
    <property type="entry name" value="Proton_antipo_M"/>
    <property type="match status" value="1"/>
</dbReference>
<feature type="domain" description="NADH:quinone oxidoreductase/Mrp antiporter transmembrane" evidence="11">
    <location>
        <begin position="155"/>
        <end position="418"/>
    </location>
</feature>
<evidence type="ECO:0000256" key="6">
    <source>
        <dbReference type="ARBA" id="ARBA00023136"/>
    </source>
</evidence>
<protein>
    <recommendedName>
        <fullName evidence="3">NADH-quinone oxidoreductase subunit M</fullName>
    </recommendedName>
    <alternativeName>
        <fullName evidence="7">NADH dehydrogenase I subunit M</fullName>
    </alternativeName>
    <alternativeName>
        <fullName evidence="8">NDH-1 subunit M</fullName>
    </alternativeName>
</protein>
<feature type="transmembrane region" description="Helical" evidence="10">
    <location>
        <begin position="119"/>
        <end position="135"/>
    </location>
</feature>
<keyword evidence="4 9" id="KW-0812">Transmembrane</keyword>
<feature type="transmembrane region" description="Helical" evidence="10">
    <location>
        <begin position="343"/>
        <end position="362"/>
    </location>
</feature>
<evidence type="ECO:0000313" key="12">
    <source>
        <dbReference type="EMBL" id="OOZ38637.1"/>
    </source>
</evidence>
<dbReference type="EMBL" id="MPRL01000078">
    <property type="protein sequence ID" value="OOZ38637.1"/>
    <property type="molecule type" value="Genomic_DNA"/>
</dbReference>
<sequence length="503" mass="54987">MITEQHWSTSLDFPLLAVMQLLPLIAAAALLILREGRHRFTIAYLVTGAELLLAILLFMKFDHTTSNMQFAEQLPLFGPLLYHVAVDGISVLFILLTALLSLMVVVYGRVIPIEQTSRFLAAALGAESTLMAMFMTTDMLWFVLVSIFELAIVGYLLWRWATSLERNIALARYLQFMGTSATLLLAGVLMLGWNYVDVTGVWSFDLPRLLEVPIAASIQSVLFFLLFYGLAIRTPLFPLHGWLPVAAEHGTVAVAPVFLLGLKIGVYGMLRFVFPLLPDEVLYWQPFIVAFAVAGIFYAATLALMQTNLRRLLAFAVVSHTSVLVIGLFSLNHTAFQGSTMLSANFGLASAGLIMMTGIVFWRTRTMQLDRLGGLFDHLPFIAIAFLIAGLSIVGMPGTPGFDAAHLMLEAAIGEFGALVTVAAAVGNVVAAGFLLWSFQRAFLAPKPESMTREIAPASTLELILASTIITVLLTSGFHSDPWLQLIEHSFDGLNTLYGATAH</sequence>
<feature type="transmembrane region" description="Helical" evidence="10">
    <location>
        <begin position="460"/>
        <end position="478"/>
    </location>
</feature>
<keyword evidence="5 10" id="KW-1133">Transmembrane helix</keyword>
<feature type="transmembrane region" description="Helical" evidence="10">
    <location>
        <begin position="374"/>
        <end position="396"/>
    </location>
</feature>
<evidence type="ECO:0000256" key="10">
    <source>
        <dbReference type="SAM" id="Phobius"/>
    </source>
</evidence>
<gene>
    <name evidence="12" type="ORF">BOW53_14825</name>
</gene>
<keyword evidence="6 10" id="KW-0472">Membrane</keyword>
<evidence type="ECO:0000256" key="3">
    <source>
        <dbReference type="ARBA" id="ARBA00019906"/>
    </source>
</evidence>
<proteinExistence type="inferred from homology"/>
<feature type="transmembrane region" description="Helical" evidence="10">
    <location>
        <begin position="416"/>
        <end position="439"/>
    </location>
</feature>
<dbReference type="InterPro" id="IPR001750">
    <property type="entry name" value="ND/Mrp_TM"/>
</dbReference>
<evidence type="ECO:0000256" key="8">
    <source>
        <dbReference type="ARBA" id="ARBA00032798"/>
    </source>
</evidence>
<evidence type="ECO:0000256" key="7">
    <source>
        <dbReference type="ARBA" id="ARBA00031584"/>
    </source>
</evidence>
<dbReference type="AlphaFoldDB" id="A0A1T2L0J9"/>
<feature type="transmembrane region" description="Helical" evidence="10">
    <location>
        <begin position="13"/>
        <end position="33"/>
    </location>
</feature>
<dbReference type="GO" id="GO:0012505">
    <property type="term" value="C:endomembrane system"/>
    <property type="evidence" value="ECO:0007669"/>
    <property type="project" value="UniProtKB-SubCell"/>
</dbReference>
<dbReference type="GO" id="GO:0042773">
    <property type="term" value="P:ATP synthesis coupled electron transport"/>
    <property type="evidence" value="ECO:0007669"/>
    <property type="project" value="InterPro"/>
</dbReference>
<dbReference type="PANTHER" id="PTHR43507">
    <property type="entry name" value="NADH-UBIQUINONE OXIDOREDUCTASE CHAIN 4"/>
    <property type="match status" value="1"/>
</dbReference>
<feature type="transmembrane region" description="Helical" evidence="10">
    <location>
        <begin position="312"/>
        <end position="331"/>
    </location>
</feature>
<dbReference type="PANTHER" id="PTHR43507:SF1">
    <property type="entry name" value="NADH-UBIQUINONE OXIDOREDUCTASE CHAIN 4"/>
    <property type="match status" value="1"/>
</dbReference>
<evidence type="ECO:0000256" key="5">
    <source>
        <dbReference type="ARBA" id="ARBA00022989"/>
    </source>
</evidence>
<evidence type="ECO:0000259" key="11">
    <source>
        <dbReference type="Pfam" id="PF00361"/>
    </source>
</evidence>
<evidence type="ECO:0000256" key="4">
    <source>
        <dbReference type="ARBA" id="ARBA00022692"/>
    </source>
</evidence>
<dbReference type="OrthoDB" id="9768329at2"/>
<dbReference type="InterPro" id="IPR010227">
    <property type="entry name" value="NADH_Q_OxRdtase_chainM/4"/>
</dbReference>
<feature type="transmembrane region" description="Helical" evidence="10">
    <location>
        <begin position="173"/>
        <end position="193"/>
    </location>
</feature>
<feature type="transmembrane region" description="Helical" evidence="10">
    <location>
        <begin position="40"/>
        <end position="61"/>
    </location>
</feature>
<evidence type="ECO:0000256" key="9">
    <source>
        <dbReference type="RuleBase" id="RU000320"/>
    </source>
</evidence>
<evidence type="ECO:0000256" key="2">
    <source>
        <dbReference type="ARBA" id="ARBA00009025"/>
    </source>
</evidence>
<comment type="caution">
    <text evidence="12">The sequence shown here is derived from an EMBL/GenBank/DDBJ whole genome shotgun (WGS) entry which is preliminary data.</text>
</comment>
<keyword evidence="13" id="KW-1185">Reference proteome</keyword>
<dbReference type="Proteomes" id="UP000191110">
    <property type="component" value="Unassembled WGS sequence"/>
</dbReference>
<feature type="transmembrane region" description="Helical" evidence="10">
    <location>
        <begin position="282"/>
        <end position="305"/>
    </location>
</feature>
<comment type="similarity">
    <text evidence="2">Belongs to the complex I subunit 4 family.</text>
</comment>
<dbReference type="GO" id="GO:0015990">
    <property type="term" value="P:electron transport coupled proton transport"/>
    <property type="evidence" value="ECO:0007669"/>
    <property type="project" value="TreeGrafter"/>
</dbReference>
<evidence type="ECO:0000256" key="1">
    <source>
        <dbReference type="ARBA" id="ARBA00004127"/>
    </source>
</evidence>
<dbReference type="InterPro" id="IPR003918">
    <property type="entry name" value="NADH_UbQ_OxRdtase"/>
</dbReference>
<organism evidence="12 13">
    <name type="scientific">Solemya pervernicosa gill symbiont</name>
    <dbReference type="NCBI Taxonomy" id="642797"/>
    <lineage>
        <taxon>Bacteria</taxon>
        <taxon>Pseudomonadati</taxon>
        <taxon>Pseudomonadota</taxon>
        <taxon>Gammaproteobacteria</taxon>
        <taxon>sulfur-oxidizing symbionts</taxon>
    </lineage>
</organism>
<feature type="transmembrane region" description="Helical" evidence="10">
    <location>
        <begin position="141"/>
        <end position="161"/>
    </location>
</feature>
<name>A0A1T2L0J9_9GAMM</name>
<feature type="transmembrane region" description="Helical" evidence="10">
    <location>
        <begin position="252"/>
        <end position="270"/>
    </location>
</feature>
<dbReference type="GO" id="GO:0048039">
    <property type="term" value="F:ubiquinone binding"/>
    <property type="evidence" value="ECO:0007669"/>
    <property type="project" value="TreeGrafter"/>
</dbReference>
<reference evidence="12 13" key="1">
    <citation type="submission" date="2016-11" db="EMBL/GenBank/DDBJ databases">
        <title>Mixed transmission modes and dynamic genome evolution in an obligate animal-bacterial symbiosis.</title>
        <authorList>
            <person name="Russell S.L."/>
            <person name="Corbett-Detig R.B."/>
            <person name="Cavanaugh C.M."/>
        </authorList>
    </citation>
    <scope>NUCLEOTIDE SEQUENCE [LARGE SCALE GENOMIC DNA]</scope>
    <source>
        <strain evidence="12">Sveles-Q1</strain>
    </source>
</reference>
<dbReference type="NCBIfam" id="TIGR01972">
    <property type="entry name" value="NDH_I_M"/>
    <property type="match status" value="1"/>
</dbReference>
<evidence type="ECO:0000313" key="13">
    <source>
        <dbReference type="Proteomes" id="UP000191110"/>
    </source>
</evidence>
<dbReference type="GO" id="GO:0008137">
    <property type="term" value="F:NADH dehydrogenase (ubiquinone) activity"/>
    <property type="evidence" value="ECO:0007669"/>
    <property type="project" value="InterPro"/>
</dbReference>
<dbReference type="GO" id="GO:0003954">
    <property type="term" value="F:NADH dehydrogenase activity"/>
    <property type="evidence" value="ECO:0007669"/>
    <property type="project" value="TreeGrafter"/>
</dbReference>
<dbReference type="GO" id="GO:0016020">
    <property type="term" value="C:membrane"/>
    <property type="evidence" value="ECO:0007669"/>
    <property type="project" value="UniProtKB-SubCell"/>
</dbReference>
<feature type="transmembrane region" description="Helical" evidence="10">
    <location>
        <begin position="213"/>
        <end position="231"/>
    </location>
</feature>
<accession>A0A1T2L0J9</accession>
<feature type="transmembrane region" description="Helical" evidence="10">
    <location>
        <begin position="81"/>
        <end position="107"/>
    </location>
</feature>